<protein>
    <submittedName>
        <fullName evidence="2">Uncharacterized protein</fullName>
    </submittedName>
</protein>
<organism evidence="2 3">
    <name type="scientific">Citricoccus parietis</name>
    <dbReference type="NCBI Taxonomy" id="592307"/>
    <lineage>
        <taxon>Bacteria</taxon>
        <taxon>Bacillati</taxon>
        <taxon>Actinomycetota</taxon>
        <taxon>Actinomycetes</taxon>
        <taxon>Micrococcales</taxon>
        <taxon>Micrococcaceae</taxon>
        <taxon>Citricoccus</taxon>
    </lineage>
</organism>
<feature type="region of interest" description="Disordered" evidence="1">
    <location>
        <begin position="1"/>
        <end position="75"/>
    </location>
</feature>
<proteinExistence type="predicted"/>
<dbReference type="Proteomes" id="UP001589575">
    <property type="component" value="Unassembled WGS sequence"/>
</dbReference>
<name>A0ABV5FX74_9MICC</name>
<accession>A0ABV5FX74</accession>
<evidence type="ECO:0000256" key="1">
    <source>
        <dbReference type="SAM" id="MobiDB-lite"/>
    </source>
</evidence>
<evidence type="ECO:0000313" key="2">
    <source>
        <dbReference type="EMBL" id="MFB9071291.1"/>
    </source>
</evidence>
<sequence length="75" mass="7409">MAMVEPGGQPGAHDLEEEGAAPGGAGSIRGAGGVRGAGRPGDARHHRAQDGSTQRAIADGLQVHQRPAAAPEGSH</sequence>
<feature type="compositionally biased region" description="Gly residues" evidence="1">
    <location>
        <begin position="21"/>
        <end position="39"/>
    </location>
</feature>
<keyword evidence="3" id="KW-1185">Reference proteome</keyword>
<reference evidence="2 3" key="1">
    <citation type="submission" date="2024-09" db="EMBL/GenBank/DDBJ databases">
        <authorList>
            <person name="Sun Q."/>
            <person name="Mori K."/>
        </authorList>
    </citation>
    <scope>NUCLEOTIDE SEQUENCE [LARGE SCALE GENOMIC DNA]</scope>
    <source>
        <strain evidence="2 3">CCM 7609</strain>
    </source>
</reference>
<comment type="caution">
    <text evidence="2">The sequence shown here is derived from an EMBL/GenBank/DDBJ whole genome shotgun (WGS) entry which is preliminary data.</text>
</comment>
<dbReference type="EMBL" id="JBHMFI010000001">
    <property type="protein sequence ID" value="MFB9071291.1"/>
    <property type="molecule type" value="Genomic_DNA"/>
</dbReference>
<evidence type="ECO:0000313" key="3">
    <source>
        <dbReference type="Proteomes" id="UP001589575"/>
    </source>
</evidence>
<gene>
    <name evidence="2" type="ORF">ACFFX0_08815</name>
</gene>